<keyword evidence="2" id="KW-1133">Transmembrane helix</keyword>
<dbReference type="InParanoid" id="A0A0D0DWK1"/>
<protein>
    <submittedName>
        <fullName evidence="3">Uncharacterized protein</fullName>
    </submittedName>
</protein>
<dbReference type="OrthoDB" id="2960209at2759"/>
<keyword evidence="2" id="KW-0812">Transmembrane</keyword>
<reference evidence="4" key="2">
    <citation type="submission" date="2015-01" db="EMBL/GenBank/DDBJ databases">
        <title>Evolutionary Origins and Diversification of the Mycorrhizal Mutualists.</title>
        <authorList>
            <consortium name="DOE Joint Genome Institute"/>
            <consortium name="Mycorrhizal Genomics Consortium"/>
            <person name="Kohler A."/>
            <person name="Kuo A."/>
            <person name="Nagy L.G."/>
            <person name="Floudas D."/>
            <person name="Copeland A."/>
            <person name="Barry K.W."/>
            <person name="Cichocki N."/>
            <person name="Veneault-Fourrey C."/>
            <person name="LaButti K."/>
            <person name="Lindquist E.A."/>
            <person name="Lipzen A."/>
            <person name="Lundell T."/>
            <person name="Morin E."/>
            <person name="Murat C."/>
            <person name="Riley R."/>
            <person name="Ohm R."/>
            <person name="Sun H."/>
            <person name="Tunlid A."/>
            <person name="Henrissat B."/>
            <person name="Grigoriev I.V."/>
            <person name="Hibbett D.S."/>
            <person name="Martin F."/>
        </authorList>
    </citation>
    <scope>NUCLEOTIDE SEQUENCE [LARGE SCALE GENOMIC DNA]</scope>
    <source>
        <strain evidence="4">Ve08.2h10</strain>
    </source>
</reference>
<sequence>MHPFHYHRPSRVFWFIIGAGVATGWPYLREHRARSFPCLMQQRRAEGQDGGRSGNTSRPSDATGPQEGGRSVWNSSWAPAPDRASVGWNQQEWETDKEQLRNLQKRAGEAAVDLSDSTLDSIISAAESLKAKLAAHRAQREQLLKQGFDAEKKD</sequence>
<feature type="region of interest" description="Disordered" evidence="1">
    <location>
        <begin position="44"/>
        <end position="95"/>
    </location>
</feature>
<reference evidence="3 4" key="1">
    <citation type="submission" date="2014-04" db="EMBL/GenBank/DDBJ databases">
        <authorList>
            <consortium name="DOE Joint Genome Institute"/>
            <person name="Kuo A."/>
            <person name="Kohler A."/>
            <person name="Jargeat P."/>
            <person name="Nagy L.G."/>
            <person name="Floudas D."/>
            <person name="Copeland A."/>
            <person name="Barry K.W."/>
            <person name="Cichocki N."/>
            <person name="Veneault-Fourrey C."/>
            <person name="LaButti K."/>
            <person name="Lindquist E.A."/>
            <person name="Lipzen A."/>
            <person name="Lundell T."/>
            <person name="Morin E."/>
            <person name="Murat C."/>
            <person name="Sun H."/>
            <person name="Tunlid A."/>
            <person name="Henrissat B."/>
            <person name="Grigoriev I.V."/>
            <person name="Hibbett D.S."/>
            <person name="Martin F."/>
            <person name="Nordberg H.P."/>
            <person name="Cantor M.N."/>
            <person name="Hua S.X."/>
        </authorList>
    </citation>
    <scope>NUCLEOTIDE SEQUENCE [LARGE SCALE GENOMIC DNA]</scope>
    <source>
        <strain evidence="3 4">Ve08.2h10</strain>
    </source>
</reference>
<dbReference type="EMBL" id="KN824849">
    <property type="protein sequence ID" value="KIK99793.1"/>
    <property type="molecule type" value="Genomic_DNA"/>
</dbReference>
<feature type="non-terminal residue" evidence="3">
    <location>
        <position position="1"/>
    </location>
</feature>
<accession>A0A0D0DWK1</accession>
<dbReference type="Proteomes" id="UP000054538">
    <property type="component" value="Unassembled WGS sequence"/>
</dbReference>
<proteinExistence type="predicted"/>
<gene>
    <name evidence="3" type="ORF">PAXRUDRAFT_65485</name>
</gene>
<organism evidence="3 4">
    <name type="scientific">Paxillus rubicundulus Ve08.2h10</name>
    <dbReference type="NCBI Taxonomy" id="930991"/>
    <lineage>
        <taxon>Eukaryota</taxon>
        <taxon>Fungi</taxon>
        <taxon>Dikarya</taxon>
        <taxon>Basidiomycota</taxon>
        <taxon>Agaricomycotina</taxon>
        <taxon>Agaricomycetes</taxon>
        <taxon>Agaricomycetidae</taxon>
        <taxon>Boletales</taxon>
        <taxon>Paxilineae</taxon>
        <taxon>Paxillaceae</taxon>
        <taxon>Paxillus</taxon>
    </lineage>
</organism>
<evidence type="ECO:0000256" key="2">
    <source>
        <dbReference type="SAM" id="Phobius"/>
    </source>
</evidence>
<dbReference type="AlphaFoldDB" id="A0A0D0DWK1"/>
<evidence type="ECO:0000313" key="4">
    <source>
        <dbReference type="Proteomes" id="UP000054538"/>
    </source>
</evidence>
<evidence type="ECO:0000256" key="1">
    <source>
        <dbReference type="SAM" id="MobiDB-lite"/>
    </source>
</evidence>
<keyword evidence="4" id="KW-1185">Reference proteome</keyword>
<feature type="transmembrane region" description="Helical" evidence="2">
    <location>
        <begin position="12"/>
        <end position="28"/>
    </location>
</feature>
<keyword evidence="2" id="KW-0472">Membrane</keyword>
<name>A0A0D0DWK1_9AGAM</name>
<dbReference type="HOGENOM" id="CLU_109488_0_0_1"/>
<evidence type="ECO:0000313" key="3">
    <source>
        <dbReference type="EMBL" id="KIK99793.1"/>
    </source>
</evidence>